<dbReference type="PANTHER" id="PTHR47691:SF3">
    <property type="entry name" value="HTH-TYPE TRANSCRIPTIONAL REGULATOR RV0890C-RELATED"/>
    <property type="match status" value="1"/>
</dbReference>
<dbReference type="AlphaFoldDB" id="A0A422QHZ8"/>
<evidence type="ECO:0000313" key="3">
    <source>
        <dbReference type="Proteomes" id="UP000283254"/>
    </source>
</evidence>
<evidence type="ECO:0000313" key="2">
    <source>
        <dbReference type="EMBL" id="RNF29586.1"/>
    </source>
</evidence>
<organism evidence="2 3">
    <name type="scientific">Massilia aurea</name>
    <dbReference type="NCBI Taxonomy" id="373040"/>
    <lineage>
        <taxon>Bacteria</taxon>
        <taxon>Pseudomonadati</taxon>
        <taxon>Pseudomonadota</taxon>
        <taxon>Betaproteobacteria</taxon>
        <taxon>Burkholderiales</taxon>
        <taxon>Oxalobacteraceae</taxon>
        <taxon>Telluria group</taxon>
        <taxon>Massilia</taxon>
    </lineage>
</organism>
<feature type="domain" description="Winged helix-turn-helix" evidence="1">
    <location>
        <begin position="157"/>
        <end position="230"/>
    </location>
</feature>
<gene>
    <name evidence="2" type="ORF">NM04_17150</name>
</gene>
<proteinExistence type="predicted"/>
<dbReference type="Proteomes" id="UP000283254">
    <property type="component" value="Unassembled WGS sequence"/>
</dbReference>
<protein>
    <recommendedName>
        <fullName evidence="1">Winged helix-turn-helix domain-containing protein</fullName>
    </recommendedName>
</protein>
<comment type="caution">
    <text evidence="2">The sequence shown here is derived from an EMBL/GenBank/DDBJ whole genome shotgun (WGS) entry which is preliminary data.</text>
</comment>
<evidence type="ECO:0000259" key="1">
    <source>
        <dbReference type="Pfam" id="PF25872"/>
    </source>
</evidence>
<dbReference type="Pfam" id="PF25872">
    <property type="entry name" value="HTH_77"/>
    <property type="match status" value="1"/>
</dbReference>
<dbReference type="InterPro" id="IPR058852">
    <property type="entry name" value="HTH_77"/>
</dbReference>
<dbReference type="EMBL" id="JSAB01000188">
    <property type="protein sequence ID" value="RNF29586.1"/>
    <property type="molecule type" value="Genomic_DNA"/>
</dbReference>
<accession>A0A422QHZ8</accession>
<reference evidence="2" key="1">
    <citation type="submission" date="2014-10" db="EMBL/GenBank/DDBJ databases">
        <title>Massilia sp. genome.</title>
        <authorList>
            <person name="Xu B."/>
            <person name="Dai L."/>
            <person name="Huang Z."/>
        </authorList>
    </citation>
    <scope>NUCLEOTIDE SEQUENCE [LARGE SCALE GENOMIC DNA]</scope>
    <source>
        <strain evidence="2">CFS-1</strain>
    </source>
</reference>
<dbReference type="PANTHER" id="PTHR47691">
    <property type="entry name" value="REGULATOR-RELATED"/>
    <property type="match status" value="1"/>
</dbReference>
<sequence>MLEASALLAELIAAHAPGVSVLATSREPLRVGGEGVHRLAPLACPPASAPGAASLSASQALAFGAVRLFVERAAECRGGYRLDDADAPAVAEICRRLEGLALAIELAATRLDALGARELAARLDERYRLLARGRHTLLRRHRTLAAALDWSYDFLPEDERLILRALSVFSGPFTLDAATMLMAGGALTGCQVVDGVANLVEKSLLAADPHGAVVLYRLFGATRAYALDKLEADGEAPEMRRRLARLESALDDVRVGASPPLLARSGGIPGRPARIGLRANDGIAVPRATP</sequence>
<keyword evidence="3" id="KW-1185">Reference proteome</keyword>
<name>A0A422QHZ8_9BURK</name>